<reference evidence="15 16" key="1">
    <citation type="journal article" date="2022" name="DNA Res.">
        <title>Genome analysis of five recently described species of the CUG-Ser clade uncovers Candida theae as a new hybrid lineage with pathogenic potential in the Candida parapsilosis species complex.</title>
        <authorList>
            <person name="Mixao V."/>
            <person name="Del Olmo V."/>
            <person name="Hegedusova E."/>
            <person name="Saus E."/>
            <person name="Pryszcz L."/>
            <person name="Cillingova A."/>
            <person name="Nosek J."/>
            <person name="Gabaldon T."/>
        </authorList>
    </citation>
    <scope>NUCLEOTIDE SEQUENCE [LARGE SCALE GENOMIC DNA]</scope>
    <source>
        <strain evidence="15 16">CBS 12239</strain>
    </source>
</reference>
<evidence type="ECO:0000256" key="4">
    <source>
        <dbReference type="ARBA" id="ARBA00022454"/>
    </source>
</evidence>
<keyword evidence="7" id="KW-0995">Kinetochore</keyword>
<proteinExistence type="inferred from homology"/>
<dbReference type="Pfam" id="PF18595">
    <property type="entry name" value="Nuf2_DHR10-like"/>
    <property type="match status" value="1"/>
</dbReference>
<dbReference type="GO" id="GO:0051383">
    <property type="term" value="P:kinetochore organization"/>
    <property type="evidence" value="ECO:0007669"/>
    <property type="project" value="TreeGrafter"/>
</dbReference>
<evidence type="ECO:0000259" key="14">
    <source>
        <dbReference type="Pfam" id="PF18595"/>
    </source>
</evidence>
<evidence type="ECO:0000256" key="8">
    <source>
        <dbReference type="ARBA" id="ARBA00023054"/>
    </source>
</evidence>
<keyword evidence="5" id="KW-0132">Cell division</keyword>
<sequence>MRRQSTIAATPVRGVRPLAKKDAFPYLDTREITSCLLECDFNVSLDLVAKPTSEFIISLFTHFLEVFMGIDNLYDRSKDQAKRRLQVLKRWNNEPAAGTNAEGPDPNGGAVDADIAEEDDIDPTPTDEILTMYRCCRKFFHNIGVEDLSLLDLTRPEGASTRRLLSAVVNYLRFREGISSEYDELAQEADATTNRIQQLQEENEARVSQINDLQRRLTFEDDGRSDVPRHELQHVLNYNRKLESKLRQLKETQERLTNQHDDYKTEKNTLAQRLNDIGYRCDETTGEIENLKNYKEKDIGQLTTIVNDLDTDVEGLIKTFVTFDKQYQNLGKTLDTMQVNELSVKNLIKVAEEISKSMNKDENDLYNIRQHNDKLQSITRESNDLAKQIETRSEQLAKYEKKYDDLEEQYKKKLETLTEKLKQTNQALDDVMKLKTERGEENKRTSSLIKRIEQETDDIISNFAKEVKFKEAQLAQLQDLLKSYIERLSKTFLKQREDS</sequence>
<evidence type="ECO:0000313" key="15">
    <source>
        <dbReference type="EMBL" id="KAI5961693.1"/>
    </source>
</evidence>
<evidence type="ECO:0000256" key="2">
    <source>
        <dbReference type="ARBA" id="ARBA00004629"/>
    </source>
</evidence>
<evidence type="ECO:0000256" key="12">
    <source>
        <dbReference type="SAM" id="Coils"/>
    </source>
</evidence>
<keyword evidence="6" id="KW-0498">Mitosis</keyword>
<dbReference type="InterPro" id="IPR005549">
    <property type="entry name" value="Kinetochore_Nuf2_N"/>
</dbReference>
<keyword evidence="11" id="KW-0137">Centromere</keyword>
<accession>A0AAD5BGU8</accession>
<feature type="coiled-coil region" evidence="12">
    <location>
        <begin position="460"/>
        <end position="487"/>
    </location>
</feature>
<dbReference type="GO" id="GO:0005634">
    <property type="term" value="C:nucleus"/>
    <property type="evidence" value="ECO:0007669"/>
    <property type="project" value="UniProtKB-SubCell"/>
</dbReference>
<feature type="domain" description="Nuf2 DHR10-like" evidence="14">
    <location>
        <begin position="324"/>
        <end position="425"/>
    </location>
</feature>
<evidence type="ECO:0000259" key="13">
    <source>
        <dbReference type="Pfam" id="PF03800"/>
    </source>
</evidence>
<dbReference type="Pfam" id="PF03800">
    <property type="entry name" value="Nuf2"/>
    <property type="match status" value="1"/>
</dbReference>
<keyword evidence="4" id="KW-0158">Chromosome</keyword>
<dbReference type="PANTHER" id="PTHR21650:SF2">
    <property type="entry name" value="KINETOCHORE PROTEIN NUF2"/>
    <property type="match status" value="1"/>
</dbReference>
<evidence type="ECO:0000313" key="16">
    <source>
        <dbReference type="Proteomes" id="UP001204833"/>
    </source>
</evidence>
<evidence type="ECO:0000256" key="9">
    <source>
        <dbReference type="ARBA" id="ARBA00023242"/>
    </source>
</evidence>
<feature type="coiled-coil region" evidence="12">
    <location>
        <begin position="368"/>
        <end position="434"/>
    </location>
</feature>
<evidence type="ECO:0000256" key="10">
    <source>
        <dbReference type="ARBA" id="ARBA00023306"/>
    </source>
</evidence>
<dbReference type="Gene3D" id="1.10.418.60">
    <property type="entry name" value="Ncd80 complex, Nuf2 subunit"/>
    <property type="match status" value="1"/>
</dbReference>
<evidence type="ECO:0000256" key="5">
    <source>
        <dbReference type="ARBA" id="ARBA00022618"/>
    </source>
</evidence>
<dbReference type="EMBL" id="JAIHNG010000072">
    <property type="protein sequence ID" value="KAI5961693.1"/>
    <property type="molecule type" value="Genomic_DNA"/>
</dbReference>
<dbReference type="Proteomes" id="UP001204833">
    <property type="component" value="Unassembled WGS sequence"/>
</dbReference>
<comment type="similarity">
    <text evidence="3">Belongs to the NUF2 family.</text>
</comment>
<evidence type="ECO:0000256" key="1">
    <source>
        <dbReference type="ARBA" id="ARBA00004123"/>
    </source>
</evidence>
<dbReference type="GO" id="GO:0007052">
    <property type="term" value="P:mitotic spindle organization"/>
    <property type="evidence" value="ECO:0007669"/>
    <property type="project" value="TreeGrafter"/>
</dbReference>
<dbReference type="GeneID" id="76149686"/>
<dbReference type="GO" id="GO:0031262">
    <property type="term" value="C:Ndc80 complex"/>
    <property type="evidence" value="ECO:0007669"/>
    <property type="project" value="InterPro"/>
</dbReference>
<dbReference type="AlphaFoldDB" id="A0AAD5BGU8"/>
<dbReference type="GO" id="GO:0051301">
    <property type="term" value="P:cell division"/>
    <property type="evidence" value="ECO:0007669"/>
    <property type="project" value="UniProtKB-KW"/>
</dbReference>
<keyword evidence="9" id="KW-0539">Nucleus</keyword>
<dbReference type="InterPro" id="IPR041112">
    <property type="entry name" value="Nuf2_DHR10-like"/>
</dbReference>
<keyword evidence="8 12" id="KW-0175">Coiled coil</keyword>
<dbReference type="InterPro" id="IPR038275">
    <property type="entry name" value="Nuf2_N_sf"/>
</dbReference>
<name>A0AAD5BGU8_9ASCO</name>
<evidence type="ECO:0000256" key="11">
    <source>
        <dbReference type="ARBA" id="ARBA00023328"/>
    </source>
</evidence>
<organism evidence="15 16">
    <name type="scientific">Candida theae</name>
    <dbReference type="NCBI Taxonomy" id="1198502"/>
    <lineage>
        <taxon>Eukaryota</taxon>
        <taxon>Fungi</taxon>
        <taxon>Dikarya</taxon>
        <taxon>Ascomycota</taxon>
        <taxon>Saccharomycotina</taxon>
        <taxon>Pichiomycetes</taxon>
        <taxon>Debaryomycetaceae</taxon>
        <taxon>Candida/Lodderomyces clade</taxon>
        <taxon>Candida</taxon>
    </lineage>
</organism>
<comment type="caution">
    <text evidence="15">The sequence shown here is derived from an EMBL/GenBank/DDBJ whole genome shotgun (WGS) entry which is preliminary data.</text>
</comment>
<dbReference type="GO" id="GO:0044877">
    <property type="term" value="F:protein-containing complex binding"/>
    <property type="evidence" value="ECO:0007669"/>
    <property type="project" value="TreeGrafter"/>
</dbReference>
<protein>
    <submittedName>
        <fullName evidence="15">NUF2</fullName>
    </submittedName>
</protein>
<feature type="domain" description="Kinetochore protein Nuf2 N-terminal" evidence="13">
    <location>
        <begin position="21"/>
        <end position="189"/>
    </location>
</feature>
<evidence type="ECO:0000256" key="3">
    <source>
        <dbReference type="ARBA" id="ARBA00005498"/>
    </source>
</evidence>
<evidence type="ECO:0000256" key="7">
    <source>
        <dbReference type="ARBA" id="ARBA00022838"/>
    </source>
</evidence>
<feature type="coiled-coil region" evidence="12">
    <location>
        <begin position="175"/>
        <end position="273"/>
    </location>
</feature>
<keyword evidence="10" id="KW-0131">Cell cycle</keyword>
<gene>
    <name evidence="15" type="ORF">KGF57_001627</name>
</gene>
<dbReference type="PANTHER" id="PTHR21650">
    <property type="entry name" value="MEMBRALIN/KINETOCHORE PROTEIN NUF2"/>
    <property type="match status" value="1"/>
</dbReference>
<dbReference type="RefSeq" id="XP_051609876.1">
    <property type="nucleotide sequence ID" value="XM_051750852.1"/>
</dbReference>
<evidence type="ECO:0000256" key="6">
    <source>
        <dbReference type="ARBA" id="ARBA00022776"/>
    </source>
</evidence>
<dbReference type="GO" id="GO:0051315">
    <property type="term" value="P:attachment of mitotic spindle microtubules to kinetochore"/>
    <property type="evidence" value="ECO:0007669"/>
    <property type="project" value="TreeGrafter"/>
</dbReference>
<keyword evidence="16" id="KW-1185">Reference proteome</keyword>
<dbReference type="GO" id="GO:0045132">
    <property type="term" value="P:meiotic chromosome segregation"/>
    <property type="evidence" value="ECO:0007669"/>
    <property type="project" value="TreeGrafter"/>
</dbReference>
<comment type="subcellular location">
    <subcellularLocation>
        <location evidence="2">Chromosome</location>
        <location evidence="2">Centromere</location>
        <location evidence="2">Kinetochore</location>
    </subcellularLocation>
    <subcellularLocation>
        <location evidence="1">Nucleus</location>
    </subcellularLocation>
</comment>